<evidence type="ECO:0000313" key="1">
    <source>
        <dbReference type="EMBL" id="KAI6085781.1"/>
    </source>
</evidence>
<proteinExistence type="predicted"/>
<keyword evidence="2" id="KW-1185">Reference proteome</keyword>
<name>A0ACC0CZB9_9PEZI</name>
<sequence length="374" mass="40043">MWLKNARAVIASALVILNVSSIAHATAIPPPTGPYHVGVRKYTIKHYNDHDPIAPNHVSTAFLATVFYPTAQIPEGAPKPYLNPETAAFYEDAWNFTSGTLASLTSTVQPGAPFLETRGAPHPTLLFGPGGGGTPVEGSTILLAELASHGYAVVGLDHPFEQPFVRFPNGTGVAGVDIPDDVTAESLNDLRLEDNAVFLDLHLPRLVREKQLPLSTTRLGAFGFSVGGAAALGTAQSSSRVASGLNLDGTLLGGPALNNSAADVRKPVYLLGNEGHTFGEEGGDYTWVSFPRWQTAYQRKMLINGTTHLDFCDDTFWKTLEDGAGYAGSIDGFEQIKILNAYVRAFFDLTLLGRNSAILDGPSPEFPEVVYFDV</sequence>
<protein>
    <submittedName>
        <fullName evidence="1">Uncharacterized protein</fullName>
    </submittedName>
</protein>
<dbReference type="Proteomes" id="UP001497680">
    <property type="component" value="Unassembled WGS sequence"/>
</dbReference>
<dbReference type="EMBL" id="MU394322">
    <property type="protein sequence ID" value="KAI6085781.1"/>
    <property type="molecule type" value="Genomic_DNA"/>
</dbReference>
<organism evidence="1 2">
    <name type="scientific">Hypoxylon rubiginosum</name>
    <dbReference type="NCBI Taxonomy" id="110542"/>
    <lineage>
        <taxon>Eukaryota</taxon>
        <taxon>Fungi</taxon>
        <taxon>Dikarya</taxon>
        <taxon>Ascomycota</taxon>
        <taxon>Pezizomycotina</taxon>
        <taxon>Sordariomycetes</taxon>
        <taxon>Xylariomycetidae</taxon>
        <taxon>Xylariales</taxon>
        <taxon>Hypoxylaceae</taxon>
        <taxon>Hypoxylon</taxon>
    </lineage>
</organism>
<gene>
    <name evidence="1" type="ORF">F4821DRAFT_240010</name>
</gene>
<reference evidence="1 2" key="1">
    <citation type="journal article" date="2022" name="New Phytol.">
        <title>Ecological generalism drives hyperdiversity of secondary metabolite gene clusters in xylarialean endophytes.</title>
        <authorList>
            <person name="Franco M.E.E."/>
            <person name="Wisecaver J.H."/>
            <person name="Arnold A.E."/>
            <person name="Ju Y.M."/>
            <person name="Slot J.C."/>
            <person name="Ahrendt S."/>
            <person name="Moore L.P."/>
            <person name="Eastman K.E."/>
            <person name="Scott K."/>
            <person name="Konkel Z."/>
            <person name="Mondo S.J."/>
            <person name="Kuo A."/>
            <person name="Hayes R.D."/>
            <person name="Haridas S."/>
            <person name="Andreopoulos B."/>
            <person name="Riley R."/>
            <person name="LaButti K."/>
            <person name="Pangilinan J."/>
            <person name="Lipzen A."/>
            <person name="Amirebrahimi M."/>
            <person name="Yan J."/>
            <person name="Adam C."/>
            <person name="Keymanesh K."/>
            <person name="Ng V."/>
            <person name="Louie K."/>
            <person name="Northen T."/>
            <person name="Drula E."/>
            <person name="Henrissat B."/>
            <person name="Hsieh H.M."/>
            <person name="Youens-Clark K."/>
            <person name="Lutzoni F."/>
            <person name="Miadlikowska J."/>
            <person name="Eastwood D.C."/>
            <person name="Hamelin R.C."/>
            <person name="Grigoriev I.V."/>
            <person name="U'Ren J.M."/>
        </authorList>
    </citation>
    <scope>NUCLEOTIDE SEQUENCE [LARGE SCALE GENOMIC DNA]</scope>
    <source>
        <strain evidence="1 2">ER1909</strain>
    </source>
</reference>
<evidence type="ECO:0000313" key="2">
    <source>
        <dbReference type="Proteomes" id="UP001497680"/>
    </source>
</evidence>
<comment type="caution">
    <text evidence="1">The sequence shown here is derived from an EMBL/GenBank/DDBJ whole genome shotgun (WGS) entry which is preliminary data.</text>
</comment>
<accession>A0ACC0CZB9</accession>